<proteinExistence type="predicted"/>
<gene>
    <name evidence="1" type="ORF">H2198_005485</name>
</gene>
<accession>A0ACC3A5J9</accession>
<dbReference type="EMBL" id="JAPDRQ010000091">
    <property type="protein sequence ID" value="KAJ9655688.1"/>
    <property type="molecule type" value="Genomic_DNA"/>
</dbReference>
<reference evidence="1" key="1">
    <citation type="submission" date="2022-10" db="EMBL/GenBank/DDBJ databases">
        <title>Culturing micro-colonial fungi from biological soil crusts in the Mojave desert and describing Neophaeococcomyces mojavensis, and introducing the new genera and species Taxawa tesnikishii.</title>
        <authorList>
            <person name="Kurbessoian T."/>
            <person name="Stajich J.E."/>
        </authorList>
    </citation>
    <scope>NUCLEOTIDE SEQUENCE</scope>
    <source>
        <strain evidence="1">JES_112</strain>
    </source>
</reference>
<sequence length="573" mass="64395">MTSPDGPGEALASLSRHTLLSINLNAAELPSEDAAQELLDTVLSSIGQLQHFFDPREFSDRLAQAYQFRDFTTGKVDIWHIEMLLVLAVGRVLQSKYQNDRKQPPGFHYFLAARSAMPDLCTLRATGTIAIEVLGLTAFYLQCVGHREDAYIHSGTALRLCISSGLNQPPSDHMVRSQKEYRKRLWWTIYMQERRLTAAAGYPLAFHDDVVHTPMPIETPGFMSPKTMNVNIEIAITTAEIVKVVYSSRSTSETDFASNVQSILLRLAEIRKSIPYPMSLDFSRRLHDITRASATIYLMLFQAISLCTRPVLLHLARLSFQGDQESVFEVAAKPVQALAATCIDAASHVLDILQALQAQQLLAPFGFFDLDAAFSAAFVFVLAAKVHPKDTRSAMHLGSMASLFDFFVDHGNSVALDRKSDIEQMRKQLLQTTDHVRHMNAHERAGNSAQTSNDRLNTTQDHESTNVITGMHQGRSKGKNTKEQSEPNLSSNPNLVNDDRTQFCNLNAVFDTEAEAFTYLPMDFAVYDTSLWEDSHDIYQYYNTENLMLSGSIETDWDQLERQIIPWDALNDF</sequence>
<name>A0ACC3A5J9_9EURO</name>
<organism evidence="1 2">
    <name type="scientific">Neophaeococcomyces mojaviensis</name>
    <dbReference type="NCBI Taxonomy" id="3383035"/>
    <lineage>
        <taxon>Eukaryota</taxon>
        <taxon>Fungi</taxon>
        <taxon>Dikarya</taxon>
        <taxon>Ascomycota</taxon>
        <taxon>Pezizomycotina</taxon>
        <taxon>Eurotiomycetes</taxon>
        <taxon>Chaetothyriomycetidae</taxon>
        <taxon>Chaetothyriales</taxon>
        <taxon>Chaetothyriales incertae sedis</taxon>
        <taxon>Neophaeococcomyces</taxon>
    </lineage>
</organism>
<evidence type="ECO:0000313" key="2">
    <source>
        <dbReference type="Proteomes" id="UP001172386"/>
    </source>
</evidence>
<protein>
    <submittedName>
        <fullName evidence="1">Uncharacterized protein</fullName>
    </submittedName>
</protein>
<evidence type="ECO:0000313" key="1">
    <source>
        <dbReference type="EMBL" id="KAJ9655688.1"/>
    </source>
</evidence>
<keyword evidence="2" id="KW-1185">Reference proteome</keyword>
<comment type="caution">
    <text evidence="1">The sequence shown here is derived from an EMBL/GenBank/DDBJ whole genome shotgun (WGS) entry which is preliminary data.</text>
</comment>
<dbReference type="Proteomes" id="UP001172386">
    <property type="component" value="Unassembled WGS sequence"/>
</dbReference>